<dbReference type="PANTHER" id="PTHR47642">
    <property type="entry name" value="ATP-DEPENDENT DNA HELICASE"/>
    <property type="match status" value="1"/>
</dbReference>
<dbReference type="InterPro" id="IPR051055">
    <property type="entry name" value="PIF1_helicase"/>
</dbReference>
<keyword evidence="1" id="KW-0227">DNA damage</keyword>
<accession>A0A1X7TG92</accession>
<keyword evidence="1" id="KW-0233">DNA recombination</keyword>
<feature type="domain" description="Helitron helicase-like" evidence="4">
    <location>
        <begin position="449"/>
        <end position="579"/>
    </location>
</feature>
<evidence type="ECO:0000259" key="4">
    <source>
        <dbReference type="Pfam" id="PF14214"/>
    </source>
</evidence>
<keyword evidence="1" id="KW-0378">Hydrolase</keyword>
<dbReference type="Gene3D" id="3.40.50.300">
    <property type="entry name" value="P-loop containing nucleotide triphosphate hydrolases"/>
    <property type="match status" value="2"/>
</dbReference>
<keyword evidence="1" id="KW-0547">Nucleotide-binding</keyword>
<keyword evidence="1" id="KW-0347">Helicase</keyword>
<dbReference type="SUPFAM" id="SSF52540">
    <property type="entry name" value="P-loop containing nucleoside triphosphate hydrolases"/>
    <property type="match status" value="2"/>
</dbReference>
<evidence type="ECO:0000313" key="7">
    <source>
        <dbReference type="EnsemblMetazoa" id="Aqu2.1.13692_001"/>
    </source>
</evidence>
<dbReference type="InterPro" id="IPR025476">
    <property type="entry name" value="Helitron_helicase-like"/>
</dbReference>
<dbReference type="InterPro" id="IPR010285">
    <property type="entry name" value="DNA_helicase_pif1-like_DEAD"/>
</dbReference>
<dbReference type="EnsemblMetazoa" id="Aqu2.1.13692_001">
    <property type="protein sequence ID" value="Aqu2.1.13692_001"/>
    <property type="gene ID" value="Aqu2.1.13692"/>
</dbReference>
<dbReference type="Pfam" id="PF14214">
    <property type="entry name" value="Helitron_like_N"/>
    <property type="match status" value="1"/>
</dbReference>
<dbReference type="InParanoid" id="A0A1X7TG92"/>
<dbReference type="eggNOG" id="KOG0987">
    <property type="taxonomic scope" value="Eukaryota"/>
</dbReference>
<protein>
    <recommendedName>
        <fullName evidence="1">ATP-dependent DNA helicase</fullName>
        <ecNumber evidence="1">5.6.2.3</ecNumber>
    </recommendedName>
</protein>
<dbReference type="CDD" id="cd18809">
    <property type="entry name" value="SF1_C_RecD"/>
    <property type="match status" value="1"/>
</dbReference>
<dbReference type="OrthoDB" id="10068384at2759"/>
<dbReference type="InterPro" id="IPR027417">
    <property type="entry name" value="P-loop_NTPase"/>
</dbReference>
<evidence type="ECO:0000256" key="1">
    <source>
        <dbReference type="RuleBase" id="RU363044"/>
    </source>
</evidence>
<dbReference type="GO" id="GO:0016887">
    <property type="term" value="F:ATP hydrolysis activity"/>
    <property type="evidence" value="ECO:0007669"/>
    <property type="project" value="RHEA"/>
</dbReference>
<dbReference type="OMA" id="MITQNIW"/>
<feature type="domain" description="DUF6570" evidence="5">
    <location>
        <begin position="155"/>
        <end position="295"/>
    </location>
</feature>
<reference evidence="7" key="1">
    <citation type="submission" date="2017-05" db="UniProtKB">
        <authorList>
            <consortium name="EnsemblMetazoa"/>
        </authorList>
    </citation>
    <scope>IDENTIFICATION</scope>
</reference>
<dbReference type="Pfam" id="PF21530">
    <property type="entry name" value="Pif1_2B_dom"/>
    <property type="match status" value="1"/>
</dbReference>
<name>A0A1X7TG92_AMPQE</name>
<dbReference type="GO" id="GO:0000723">
    <property type="term" value="P:telomere maintenance"/>
    <property type="evidence" value="ECO:0007669"/>
    <property type="project" value="InterPro"/>
</dbReference>
<dbReference type="EC" id="5.6.2.3" evidence="1"/>
<organism evidence="7">
    <name type="scientific">Amphimedon queenslandica</name>
    <name type="common">Sponge</name>
    <dbReference type="NCBI Taxonomy" id="400682"/>
    <lineage>
        <taxon>Eukaryota</taxon>
        <taxon>Metazoa</taxon>
        <taxon>Porifera</taxon>
        <taxon>Demospongiae</taxon>
        <taxon>Heteroscleromorpha</taxon>
        <taxon>Haplosclerida</taxon>
        <taxon>Niphatidae</taxon>
        <taxon>Amphimedon</taxon>
    </lineage>
</organism>
<feature type="region of interest" description="Disordered" evidence="2">
    <location>
        <begin position="1487"/>
        <end position="1565"/>
    </location>
</feature>
<feature type="domain" description="DNA helicase Pif1-like DEAD-box helicase" evidence="3">
    <location>
        <begin position="1025"/>
        <end position="1225"/>
    </location>
</feature>
<dbReference type="GO" id="GO:0043139">
    <property type="term" value="F:5'-3' DNA helicase activity"/>
    <property type="evidence" value="ECO:0007669"/>
    <property type="project" value="UniProtKB-EC"/>
</dbReference>
<proteinExistence type="inferred from homology"/>
<comment type="cofactor">
    <cofactor evidence="1">
        <name>Mg(2+)</name>
        <dbReference type="ChEBI" id="CHEBI:18420"/>
    </cofactor>
</comment>
<evidence type="ECO:0000256" key="2">
    <source>
        <dbReference type="SAM" id="MobiDB-lite"/>
    </source>
</evidence>
<comment type="similarity">
    <text evidence="1">Belongs to the helicase family.</text>
</comment>
<dbReference type="GO" id="GO:0006310">
    <property type="term" value="P:DNA recombination"/>
    <property type="evidence" value="ECO:0007669"/>
    <property type="project" value="UniProtKB-KW"/>
</dbReference>
<dbReference type="InterPro" id="IPR049163">
    <property type="entry name" value="Pif1-like_2B_dom"/>
</dbReference>
<dbReference type="GO" id="GO:0005524">
    <property type="term" value="F:ATP binding"/>
    <property type="evidence" value="ECO:0007669"/>
    <property type="project" value="UniProtKB-KW"/>
</dbReference>
<feature type="compositionally biased region" description="Basic and acidic residues" evidence="2">
    <location>
        <begin position="1517"/>
        <end position="1532"/>
    </location>
</feature>
<dbReference type="STRING" id="400682.A0A1X7TG92"/>
<sequence>MLRTFLRNVYQARNYDEAVNLIDQALSEGDVDALIKIATESDPNNEKSDVAQIFSSRYDESDSDINLRDPDLEVKLLRENVNMIAEFQKEISDQNEHVCCSCRRLMRRSNLAKVFDKDKESEVWRQLEAFLTDYDPNFSSKQLLMCKNCKPTIKNNRIPNRCVLNGLQSEPLPDELKGLDAFSTQLIQLAKCFQTVVRLGTYTAKVPIYNSLKACKGTVFYLPLPVEKTMKTLSKAEDFRPKNLPNPELHVILNSEATKTNKIWRTLVDVDKVQAAYEKLKDINWLYGNLDDESLDDVAKKVVETANSATSTMVEEATDEDILGFQSYTIQNMNSNLNKGSDIQQYKMTHVREDPLDNRQMHLDVMCFPTLFPTGRFGEYHPRPVNLNLAEYIKSRILSEDSRYRLCHSYLFYYLRIKQIKELKGGIFKLLNTVKGPSMTAAQFVDQVKTNGELLEKRLCTMMNTVRGSNQYWYLRRSEVKRMIAEFGSPTFFLTFSCAEYTSEDIREYLHKVNTVPPSYNTGKLCTEDPVSVSRQFSLKFNEMFNKVLIKGQVLGPVSEFYYKKEYQARGAPHYHCLIWIANAPVVGESRAEDVVRFIDERVTCNIPNKDTCPQLHEIVTRYQLHKCSNYCKKKRKFSKNVFVTKCKFGFPRPVSEETVLKNVQQSMKAEKRIYHLKRSEEEVRVNDYNPLLLLLWKANIDVSFTSECSLALADYVSGYVTKAERGHMQDLWQDILDDRGIYSKLFRIGIRCLDSRPIGLYETCDILLGEPLCRKSREVSWIDVEMPHKRKRNLTKKLSEVEEIAANDPSTEDFYGEGLVTHFYPNRAQEHEEYCLYDFVAKLTYKGKDKNGERIYRPLQKERLPNFIDFDVYKENQRDSFYYAIILLFVPFRNEDELVHDGETVQEAFDRHIVNHERCVEANEKFRKLLKCREKLKDIQDARAANREEENDVEDDDPQLMGQIKDAMNDVRDMDTGSGLTLQERESMLNVDQKRIFDHVKVHLLRQIEYENKSKQEKEQSESVKPLHMFISGVGGTGKSFLIEAIKALVKSLWSTLTKQTCAVCAPTGLAAYNVGGVTAHRLFQLPIEHNGQCASYWSIPKASHKVMKTELQDLKMVIIDEVSMVSSLNLTYIHMRMNDLFESDEWFGGKNVLFVGDILQLPPVCGQPVFDKVTASTLKYRLGSMGAVNIWRDTVTYDELTINERQKTDQKFSEMLDKVRRGFPDDKTLATLSERVFSTPIEKKFKILQQGGNAPVCLFPKVDMCKEFNETMLANLPSPTVKIRATNLIDGTGNIHVRRKKDDDDLEKKVEKKLKELNKDINNTGGLEAKLKLAVGARVMLRCNVNVEKGLVNGALGTVQAISETRITVNFDRITDPCEIEKVKRKFMVMKNVFVYRSQFPLILAFAVTIHKCQGLSLDNAIIDLSENVFSAGMAYVALSRVRTLSGVHLTCFNPKSLMVSSCSIKEINRLRQLYRPDLPQYAIPTDCGSRKRTLTGTIDEPQAKNQKNMPPPKVARDKRSRPSDSKNNDKANCPKKPPTVITNNNNNDDSDDCVMTGMSTRA</sequence>
<evidence type="ECO:0000259" key="6">
    <source>
        <dbReference type="Pfam" id="PF21530"/>
    </source>
</evidence>
<dbReference type="InterPro" id="IPR046700">
    <property type="entry name" value="DUF6570"/>
</dbReference>
<evidence type="ECO:0000259" key="3">
    <source>
        <dbReference type="Pfam" id="PF05970"/>
    </source>
</evidence>
<dbReference type="Pfam" id="PF05970">
    <property type="entry name" value="PIF1"/>
    <property type="match status" value="1"/>
</dbReference>
<evidence type="ECO:0000259" key="5">
    <source>
        <dbReference type="Pfam" id="PF20209"/>
    </source>
</evidence>
<comment type="catalytic activity">
    <reaction evidence="1">
        <text>ATP + H2O = ADP + phosphate + H(+)</text>
        <dbReference type="Rhea" id="RHEA:13065"/>
        <dbReference type="ChEBI" id="CHEBI:15377"/>
        <dbReference type="ChEBI" id="CHEBI:15378"/>
        <dbReference type="ChEBI" id="CHEBI:30616"/>
        <dbReference type="ChEBI" id="CHEBI:43474"/>
        <dbReference type="ChEBI" id="CHEBI:456216"/>
        <dbReference type="EC" id="5.6.2.3"/>
    </reaction>
</comment>
<dbReference type="GO" id="GO:0006281">
    <property type="term" value="P:DNA repair"/>
    <property type="evidence" value="ECO:0007669"/>
    <property type="project" value="UniProtKB-KW"/>
</dbReference>
<keyword evidence="1" id="KW-0234">DNA repair</keyword>
<dbReference type="Pfam" id="PF20209">
    <property type="entry name" value="DUF6570"/>
    <property type="match status" value="1"/>
</dbReference>
<feature type="domain" description="DNA helicase Pif1-like 2B" evidence="6">
    <location>
        <begin position="1319"/>
        <end position="1361"/>
    </location>
</feature>
<dbReference type="PANTHER" id="PTHR47642:SF6">
    <property type="entry name" value="ATP-DEPENDENT DNA HELICASE"/>
    <property type="match status" value="1"/>
</dbReference>
<keyword evidence="1" id="KW-0067">ATP-binding</keyword>